<dbReference type="GO" id="GO:0004197">
    <property type="term" value="F:cysteine-type endopeptidase activity"/>
    <property type="evidence" value="ECO:0007669"/>
    <property type="project" value="InterPro"/>
</dbReference>
<feature type="domain" description="Peptidase C14 caspase" evidence="5">
    <location>
        <begin position="37"/>
        <end position="293"/>
    </location>
</feature>
<protein>
    <recommendedName>
        <fullName evidence="5">Peptidase C14 caspase domain-containing protein</fullName>
    </recommendedName>
</protein>
<proteinExistence type="inferred from homology"/>
<evidence type="ECO:0000313" key="6">
    <source>
        <dbReference type="EMBL" id="CAE6447176.1"/>
    </source>
</evidence>
<keyword evidence="3" id="KW-0378">Hydrolase</keyword>
<dbReference type="InterPro" id="IPR029030">
    <property type="entry name" value="Caspase-like_dom_sf"/>
</dbReference>
<sequence length="515" mass="57421">MPHPPKEKKVTPQDPNTDARKSNNHAQGKSSAGLYSLIIGIDTYPSLSFLKGAVNDADDMTNFLMADLGVPPDRIVNLRNEQASRKRIIDELQNLWKNPHINHGDPILIYYAGHGGLAQANKAWKARYGAPKIQVIFPHDYGQDVIGSATSTKVNCIPDKTIAQLLNKLATEKGDNITVIFDSCHSASGCRDDEPDSGPTKRDRRHRSAEVKDEIPVDIDDDLIGFGSPLSTKQGRDAELLLYTDQSSHIHLAACGTHQKAIEEGARGLFTTELLKKIRQSRVDNVTYHNLLRSLSMPKDQSPGYYVKHKSRVLFNSRVSSHNTTFIRTEYNTENGSRILQAGVASGVTLESVWELHKSPTKDSKPIGRFRAKELNYLRAVLDPLDPKPLPPGTSDCILYARFIRHGPGEELKLKVWASPEDQELLFPGLDRHTDRMHTSGVGYKMTLTRDTADVALEVHHPKSAKGTTNIANAEVTFYWCDTVAMKYGVDKLEHRKPAVREEVEVVLFAAAKWR</sequence>
<gene>
    <name evidence="6" type="ORF">RDB_LOCUS139857</name>
</gene>
<evidence type="ECO:0000313" key="7">
    <source>
        <dbReference type="Proteomes" id="UP000663846"/>
    </source>
</evidence>
<dbReference type="Pfam" id="PF00656">
    <property type="entry name" value="Peptidase_C14"/>
    <property type="match status" value="1"/>
</dbReference>
<evidence type="ECO:0000256" key="4">
    <source>
        <dbReference type="SAM" id="MobiDB-lite"/>
    </source>
</evidence>
<dbReference type="InterPro" id="IPR011600">
    <property type="entry name" value="Pept_C14_caspase"/>
</dbReference>
<comment type="similarity">
    <text evidence="1">Belongs to the peptidase C14B family.</text>
</comment>
<evidence type="ECO:0000256" key="1">
    <source>
        <dbReference type="ARBA" id="ARBA00009005"/>
    </source>
</evidence>
<dbReference type="EMBL" id="CAJMWS010000480">
    <property type="protein sequence ID" value="CAE6447176.1"/>
    <property type="molecule type" value="Genomic_DNA"/>
</dbReference>
<dbReference type="AlphaFoldDB" id="A0A8H3B4E9"/>
<evidence type="ECO:0000256" key="2">
    <source>
        <dbReference type="ARBA" id="ARBA00022703"/>
    </source>
</evidence>
<feature type="region of interest" description="Disordered" evidence="4">
    <location>
        <begin position="187"/>
        <end position="211"/>
    </location>
</feature>
<name>A0A8H3B4E9_9AGAM</name>
<dbReference type="PANTHER" id="PTHR48104">
    <property type="entry name" value="METACASPASE-4"/>
    <property type="match status" value="1"/>
</dbReference>
<feature type="compositionally biased region" description="Basic and acidic residues" evidence="4">
    <location>
        <begin position="1"/>
        <end position="21"/>
    </location>
</feature>
<dbReference type="PANTHER" id="PTHR48104:SF30">
    <property type="entry name" value="METACASPASE-1"/>
    <property type="match status" value="1"/>
</dbReference>
<reference evidence="6" key="1">
    <citation type="submission" date="2021-01" db="EMBL/GenBank/DDBJ databases">
        <authorList>
            <person name="Kaushik A."/>
        </authorList>
    </citation>
    <scope>NUCLEOTIDE SEQUENCE</scope>
    <source>
        <strain evidence="6">AG1-1C</strain>
    </source>
</reference>
<accession>A0A8H3B4E9</accession>
<dbReference type="GO" id="GO:0005737">
    <property type="term" value="C:cytoplasm"/>
    <property type="evidence" value="ECO:0007669"/>
    <property type="project" value="TreeGrafter"/>
</dbReference>
<evidence type="ECO:0000256" key="3">
    <source>
        <dbReference type="ARBA" id="ARBA00022807"/>
    </source>
</evidence>
<keyword evidence="3" id="KW-0788">Thiol protease</keyword>
<keyword evidence="3" id="KW-0645">Protease</keyword>
<feature type="region of interest" description="Disordered" evidence="4">
    <location>
        <begin position="1"/>
        <end position="28"/>
    </location>
</feature>
<dbReference type="GO" id="GO:0006915">
    <property type="term" value="P:apoptotic process"/>
    <property type="evidence" value="ECO:0007669"/>
    <property type="project" value="UniProtKB-KW"/>
</dbReference>
<dbReference type="SUPFAM" id="SSF52129">
    <property type="entry name" value="Caspase-like"/>
    <property type="match status" value="1"/>
</dbReference>
<organism evidence="6 7">
    <name type="scientific">Rhizoctonia solani</name>
    <dbReference type="NCBI Taxonomy" id="456999"/>
    <lineage>
        <taxon>Eukaryota</taxon>
        <taxon>Fungi</taxon>
        <taxon>Dikarya</taxon>
        <taxon>Basidiomycota</taxon>
        <taxon>Agaricomycotina</taxon>
        <taxon>Agaricomycetes</taxon>
        <taxon>Cantharellales</taxon>
        <taxon>Ceratobasidiaceae</taxon>
        <taxon>Rhizoctonia</taxon>
    </lineage>
</organism>
<keyword evidence="2" id="KW-0053">Apoptosis</keyword>
<evidence type="ECO:0000259" key="5">
    <source>
        <dbReference type="Pfam" id="PF00656"/>
    </source>
</evidence>
<dbReference type="GO" id="GO:0006508">
    <property type="term" value="P:proteolysis"/>
    <property type="evidence" value="ECO:0007669"/>
    <property type="project" value="InterPro"/>
</dbReference>
<comment type="caution">
    <text evidence="6">The sequence shown here is derived from an EMBL/GenBank/DDBJ whole genome shotgun (WGS) entry which is preliminary data.</text>
</comment>
<dbReference type="Gene3D" id="3.40.50.1460">
    <property type="match status" value="1"/>
</dbReference>
<dbReference type="InterPro" id="IPR050452">
    <property type="entry name" value="Metacaspase"/>
</dbReference>
<dbReference type="Proteomes" id="UP000663846">
    <property type="component" value="Unassembled WGS sequence"/>
</dbReference>